<dbReference type="PANTHER" id="PTHR12918">
    <property type="entry name" value="CYSTEINE DIOXYGENASE"/>
    <property type="match status" value="1"/>
</dbReference>
<dbReference type="CDD" id="cd10548">
    <property type="entry name" value="cupin_CDO"/>
    <property type="match status" value="1"/>
</dbReference>
<dbReference type="InterPro" id="IPR010300">
    <property type="entry name" value="CDO_1"/>
</dbReference>
<dbReference type="GO" id="GO:0008198">
    <property type="term" value="F:ferrous iron binding"/>
    <property type="evidence" value="ECO:0007669"/>
    <property type="project" value="TreeGrafter"/>
</dbReference>
<dbReference type="AlphaFoldDB" id="A0A7W9SU11"/>
<keyword evidence="4" id="KW-0560">Oxidoreductase</keyword>
<accession>A0A7W9SU11</accession>
<keyword evidence="5 6" id="KW-0408">Iron</keyword>
<keyword evidence="8" id="KW-1185">Reference proteome</keyword>
<evidence type="ECO:0000256" key="4">
    <source>
        <dbReference type="ARBA" id="ARBA00023002"/>
    </source>
</evidence>
<evidence type="ECO:0000256" key="1">
    <source>
        <dbReference type="ARBA" id="ARBA00006622"/>
    </source>
</evidence>
<dbReference type="Pfam" id="PF05995">
    <property type="entry name" value="CDO_I"/>
    <property type="match status" value="1"/>
</dbReference>
<dbReference type="RefSeq" id="WP_184202459.1">
    <property type="nucleotide sequence ID" value="NZ_JACHGW010000004.1"/>
</dbReference>
<dbReference type="PANTHER" id="PTHR12918:SF1">
    <property type="entry name" value="CYSTEINE DIOXYGENASE TYPE 1"/>
    <property type="match status" value="1"/>
</dbReference>
<organism evidence="7 8">
    <name type="scientific">Armatimonas rosea</name>
    <dbReference type="NCBI Taxonomy" id="685828"/>
    <lineage>
        <taxon>Bacteria</taxon>
        <taxon>Bacillati</taxon>
        <taxon>Armatimonadota</taxon>
        <taxon>Armatimonadia</taxon>
        <taxon>Armatimonadales</taxon>
        <taxon>Armatimonadaceae</taxon>
        <taxon>Armatimonas</taxon>
    </lineage>
</organism>
<comment type="caution">
    <text evidence="7">The sequence shown here is derived from an EMBL/GenBank/DDBJ whole genome shotgun (WGS) entry which is preliminary data.</text>
</comment>
<evidence type="ECO:0000313" key="8">
    <source>
        <dbReference type="Proteomes" id="UP000520814"/>
    </source>
</evidence>
<protein>
    <submittedName>
        <fullName evidence="7">Putative metal-dependent enzyme (Double-stranded beta helix superfamily)</fullName>
    </submittedName>
</protein>
<evidence type="ECO:0000256" key="2">
    <source>
        <dbReference type="ARBA" id="ARBA00022723"/>
    </source>
</evidence>
<dbReference type="Gene3D" id="2.60.120.10">
    <property type="entry name" value="Jelly Rolls"/>
    <property type="match status" value="1"/>
</dbReference>
<evidence type="ECO:0000256" key="5">
    <source>
        <dbReference type="ARBA" id="ARBA00023004"/>
    </source>
</evidence>
<name>A0A7W9SU11_ARMRO</name>
<evidence type="ECO:0000313" key="7">
    <source>
        <dbReference type="EMBL" id="MBB6052811.1"/>
    </source>
</evidence>
<evidence type="ECO:0000256" key="3">
    <source>
        <dbReference type="ARBA" id="ARBA00022964"/>
    </source>
</evidence>
<dbReference type="Proteomes" id="UP000520814">
    <property type="component" value="Unassembled WGS sequence"/>
</dbReference>
<dbReference type="GO" id="GO:0016702">
    <property type="term" value="F:oxidoreductase activity, acting on single donors with incorporation of molecular oxygen, incorporation of two atoms of oxygen"/>
    <property type="evidence" value="ECO:0007669"/>
    <property type="project" value="InterPro"/>
</dbReference>
<keyword evidence="3" id="KW-0223">Dioxygenase</keyword>
<comment type="similarity">
    <text evidence="1">Belongs to the cysteine dioxygenase family.</text>
</comment>
<dbReference type="InterPro" id="IPR014710">
    <property type="entry name" value="RmlC-like_jellyroll"/>
</dbReference>
<reference evidence="7 8" key="1">
    <citation type="submission" date="2020-08" db="EMBL/GenBank/DDBJ databases">
        <title>Genomic Encyclopedia of Type Strains, Phase IV (KMG-IV): sequencing the most valuable type-strain genomes for metagenomic binning, comparative biology and taxonomic classification.</title>
        <authorList>
            <person name="Goeker M."/>
        </authorList>
    </citation>
    <scope>NUCLEOTIDE SEQUENCE [LARGE SCALE GENOMIC DNA]</scope>
    <source>
        <strain evidence="7 8">DSM 23562</strain>
    </source>
</reference>
<sequence>MNRETLIRYIRGRKAFYSDPTQLLHAVTPALARFAQHHDLDTAILPTISKGLYVRQRLTAPDEDFQLIAAFWGPQSAAPIHDHDEVTGAVTALQGTVSETKFALKGSEKNIVFLEASETETLGIGQVSPIYPGEALQRHDMRNNSETWAVTLHLYLTPLVQFRIYVPNEEGGYSSLPRTLWFD</sequence>
<dbReference type="InterPro" id="IPR011051">
    <property type="entry name" value="RmlC_Cupin_sf"/>
</dbReference>
<evidence type="ECO:0000256" key="6">
    <source>
        <dbReference type="PIRSR" id="PIRSR610300-51"/>
    </source>
</evidence>
<keyword evidence="2 6" id="KW-0479">Metal-binding</keyword>
<gene>
    <name evidence="7" type="ORF">HNQ39_004632</name>
</gene>
<dbReference type="EMBL" id="JACHGW010000004">
    <property type="protein sequence ID" value="MBB6052811.1"/>
    <property type="molecule type" value="Genomic_DNA"/>
</dbReference>
<dbReference type="SUPFAM" id="SSF51182">
    <property type="entry name" value="RmlC-like cupins"/>
    <property type="match status" value="1"/>
</dbReference>
<proteinExistence type="inferred from homology"/>
<feature type="binding site" evidence="6">
    <location>
        <position position="139"/>
    </location>
    <ligand>
        <name>Fe cation</name>
        <dbReference type="ChEBI" id="CHEBI:24875"/>
        <note>catalytic</note>
    </ligand>
</feature>
<feature type="binding site" evidence="6">
    <location>
        <position position="81"/>
    </location>
    <ligand>
        <name>Fe cation</name>
        <dbReference type="ChEBI" id="CHEBI:24875"/>
        <note>catalytic</note>
    </ligand>
</feature>
<feature type="binding site" evidence="6">
    <location>
        <position position="83"/>
    </location>
    <ligand>
        <name>Fe cation</name>
        <dbReference type="ChEBI" id="CHEBI:24875"/>
        <note>catalytic</note>
    </ligand>
</feature>